<dbReference type="RefSeq" id="XP_033600481.1">
    <property type="nucleotide sequence ID" value="XM_033745504.1"/>
</dbReference>
<protein>
    <submittedName>
        <fullName evidence="1">Uncharacterized protein</fullName>
    </submittedName>
</protein>
<dbReference type="EMBL" id="ML996572">
    <property type="protein sequence ID" value="KAF2758030.1"/>
    <property type="molecule type" value="Genomic_DNA"/>
</dbReference>
<sequence length="171" mass="19347">MKGQSYLQQFTEKIVGEIASRFGAESVSIRSVGGNGMAVSAHTHVDSENTKIIGPEDQEHPFRWNNPQFWLLNKKQWKVHFPETLGTNLEPTLICLQNSGYQFRRSGNQNSKNTLDETRTLYTRGNENPLGYTIGCVPPLRKPEYPAAPICFHRGHGDPTSHVLRESRRVV</sequence>
<evidence type="ECO:0000313" key="1">
    <source>
        <dbReference type="EMBL" id="KAF2758030.1"/>
    </source>
</evidence>
<accession>A0A6A6W7U9</accession>
<keyword evidence="2" id="KW-1185">Reference proteome</keyword>
<name>A0A6A6W7U9_9PEZI</name>
<proteinExistence type="predicted"/>
<dbReference type="GeneID" id="54486558"/>
<dbReference type="Proteomes" id="UP000799437">
    <property type="component" value="Unassembled WGS sequence"/>
</dbReference>
<organism evidence="1 2">
    <name type="scientific">Pseudovirgaria hyperparasitica</name>
    <dbReference type="NCBI Taxonomy" id="470096"/>
    <lineage>
        <taxon>Eukaryota</taxon>
        <taxon>Fungi</taxon>
        <taxon>Dikarya</taxon>
        <taxon>Ascomycota</taxon>
        <taxon>Pezizomycotina</taxon>
        <taxon>Dothideomycetes</taxon>
        <taxon>Dothideomycetes incertae sedis</taxon>
        <taxon>Acrospermales</taxon>
        <taxon>Acrospermaceae</taxon>
        <taxon>Pseudovirgaria</taxon>
    </lineage>
</organism>
<evidence type="ECO:0000313" key="2">
    <source>
        <dbReference type="Proteomes" id="UP000799437"/>
    </source>
</evidence>
<reference evidence="1" key="1">
    <citation type="journal article" date="2020" name="Stud. Mycol.">
        <title>101 Dothideomycetes genomes: a test case for predicting lifestyles and emergence of pathogens.</title>
        <authorList>
            <person name="Haridas S."/>
            <person name="Albert R."/>
            <person name="Binder M."/>
            <person name="Bloem J."/>
            <person name="Labutti K."/>
            <person name="Salamov A."/>
            <person name="Andreopoulos B."/>
            <person name="Baker S."/>
            <person name="Barry K."/>
            <person name="Bills G."/>
            <person name="Bluhm B."/>
            <person name="Cannon C."/>
            <person name="Castanera R."/>
            <person name="Culley D."/>
            <person name="Daum C."/>
            <person name="Ezra D."/>
            <person name="Gonzalez J."/>
            <person name="Henrissat B."/>
            <person name="Kuo A."/>
            <person name="Liang C."/>
            <person name="Lipzen A."/>
            <person name="Lutzoni F."/>
            <person name="Magnuson J."/>
            <person name="Mondo S."/>
            <person name="Nolan M."/>
            <person name="Ohm R."/>
            <person name="Pangilinan J."/>
            <person name="Park H.-J."/>
            <person name="Ramirez L."/>
            <person name="Alfaro M."/>
            <person name="Sun H."/>
            <person name="Tritt A."/>
            <person name="Yoshinaga Y."/>
            <person name="Zwiers L.-H."/>
            <person name="Turgeon B."/>
            <person name="Goodwin S."/>
            <person name="Spatafora J."/>
            <person name="Crous P."/>
            <person name="Grigoriev I."/>
        </authorList>
    </citation>
    <scope>NUCLEOTIDE SEQUENCE</scope>
    <source>
        <strain evidence="1">CBS 121739</strain>
    </source>
</reference>
<dbReference type="AlphaFoldDB" id="A0A6A6W7U9"/>
<gene>
    <name evidence="1" type="ORF">EJ05DRAFT_486094</name>
</gene>